<protein>
    <submittedName>
        <fullName evidence="1">Uncharacterized protein</fullName>
    </submittedName>
</protein>
<dbReference type="PATRIC" id="fig|1292037.4.peg.1661"/>
<keyword evidence="2" id="KW-1185">Reference proteome</keyword>
<organism evidence="1 2">
    <name type="scientific">Amycolatopsis vancoresmycina DSM 44592</name>
    <dbReference type="NCBI Taxonomy" id="1292037"/>
    <lineage>
        <taxon>Bacteria</taxon>
        <taxon>Bacillati</taxon>
        <taxon>Actinomycetota</taxon>
        <taxon>Actinomycetes</taxon>
        <taxon>Pseudonocardiales</taxon>
        <taxon>Pseudonocardiaceae</taxon>
        <taxon>Amycolatopsis</taxon>
    </lineage>
</organism>
<comment type="caution">
    <text evidence="1">The sequence shown here is derived from an EMBL/GenBank/DDBJ whole genome shotgun (WGS) entry which is preliminary data.</text>
</comment>
<dbReference type="Proteomes" id="UP000014139">
    <property type="component" value="Unassembled WGS sequence"/>
</dbReference>
<dbReference type="eggNOG" id="ENOG5031QC9">
    <property type="taxonomic scope" value="Bacteria"/>
</dbReference>
<reference evidence="1 2" key="1">
    <citation type="submission" date="2013-02" db="EMBL/GenBank/DDBJ databases">
        <title>Draft genome sequence of Amycolatopsis vancoresmycina strain DSM 44592T.</title>
        <authorList>
            <person name="Kumar S."/>
            <person name="Kaur N."/>
            <person name="Kaur C."/>
            <person name="Raghava G.P.S."/>
            <person name="Mayilraj S."/>
        </authorList>
    </citation>
    <scope>NUCLEOTIDE SEQUENCE [LARGE SCALE GENOMIC DNA]</scope>
    <source>
        <strain evidence="1 2">DSM 44592</strain>
    </source>
</reference>
<accession>R1IF02</accession>
<gene>
    <name evidence="1" type="ORF">H480_08618</name>
</gene>
<name>R1IF02_9PSEU</name>
<sequence length="99" mass="11013">MASLEDLEARVTALEEQGRQTRQDAAAARILAGAADRDVSDFKQTLNGNTQVLNALRETQIEQGQEIVDLRAEMRSGFTKININMEQISRLLQQVVEKG</sequence>
<evidence type="ECO:0000313" key="1">
    <source>
        <dbReference type="EMBL" id="EOD68964.1"/>
    </source>
</evidence>
<evidence type="ECO:0000313" key="2">
    <source>
        <dbReference type="Proteomes" id="UP000014139"/>
    </source>
</evidence>
<dbReference type="EMBL" id="AOUO01000100">
    <property type="protein sequence ID" value="EOD68964.1"/>
    <property type="molecule type" value="Genomic_DNA"/>
</dbReference>
<dbReference type="RefSeq" id="WP_003067700.1">
    <property type="nucleotide sequence ID" value="NZ_AOUO01000100.1"/>
</dbReference>
<proteinExistence type="predicted"/>
<dbReference type="AlphaFoldDB" id="R1IF02"/>
<dbReference type="OrthoDB" id="3577251at2"/>